<dbReference type="Pfam" id="PF02909">
    <property type="entry name" value="TetR_C_1"/>
    <property type="match status" value="1"/>
</dbReference>
<dbReference type="PANTHER" id="PTHR30055:SF151">
    <property type="entry name" value="TRANSCRIPTIONAL REGULATORY PROTEIN"/>
    <property type="match status" value="1"/>
</dbReference>
<protein>
    <submittedName>
        <fullName evidence="7">TetR family transcriptional regulator</fullName>
    </submittedName>
</protein>
<dbReference type="AlphaFoldDB" id="A0A6N7EJ67"/>
<dbReference type="InterPro" id="IPR050109">
    <property type="entry name" value="HTH-type_TetR-like_transc_reg"/>
</dbReference>
<dbReference type="InterPro" id="IPR036271">
    <property type="entry name" value="Tet_transcr_reg_TetR-rel_C_sf"/>
</dbReference>
<sequence>MRSESNRRPRGRSTGFVVPGVPRAAGGAGNDGDVSRSNASPGRTGRPPTTSRAQILSAARQIIDRDGWDKLTVRRIAGELGVGTTTLYHHVRDREDLLIQLLNDHVEQTVHPDLPSAPRDRIVAAATAIHDALAAWPWAAEVLTVDGFLGRLDEPALRVVESIVGGAVEHGCTPEQAVDVFRDVWYYTVGEILVRARSRRTSARVVPVDRDGFFVGGIDAVRLPHLAAIGDRWPELAARDTYPDGLAALVDGLLARAVPAAHPAP</sequence>
<organism evidence="7 8">
    <name type="scientific">Georgenia subflava</name>
    <dbReference type="NCBI Taxonomy" id="1622177"/>
    <lineage>
        <taxon>Bacteria</taxon>
        <taxon>Bacillati</taxon>
        <taxon>Actinomycetota</taxon>
        <taxon>Actinomycetes</taxon>
        <taxon>Micrococcales</taxon>
        <taxon>Bogoriellaceae</taxon>
        <taxon>Georgenia</taxon>
    </lineage>
</organism>
<name>A0A6N7EJ67_9MICO</name>
<feature type="domain" description="HTH tetR-type" evidence="6">
    <location>
        <begin position="49"/>
        <end position="109"/>
    </location>
</feature>
<feature type="DNA-binding region" description="H-T-H motif" evidence="4">
    <location>
        <begin position="72"/>
        <end position="91"/>
    </location>
</feature>
<keyword evidence="8" id="KW-1185">Reference proteome</keyword>
<feature type="region of interest" description="Disordered" evidence="5">
    <location>
        <begin position="1"/>
        <end position="52"/>
    </location>
</feature>
<evidence type="ECO:0000256" key="3">
    <source>
        <dbReference type="ARBA" id="ARBA00023163"/>
    </source>
</evidence>
<evidence type="ECO:0000313" key="7">
    <source>
        <dbReference type="EMBL" id="MPV37471.1"/>
    </source>
</evidence>
<dbReference type="PANTHER" id="PTHR30055">
    <property type="entry name" value="HTH-TYPE TRANSCRIPTIONAL REGULATOR RUTR"/>
    <property type="match status" value="1"/>
</dbReference>
<dbReference type="OrthoDB" id="3519192at2"/>
<dbReference type="InterPro" id="IPR001647">
    <property type="entry name" value="HTH_TetR"/>
</dbReference>
<dbReference type="PROSITE" id="PS50977">
    <property type="entry name" value="HTH_TETR_2"/>
    <property type="match status" value="1"/>
</dbReference>
<dbReference type="Proteomes" id="UP000437709">
    <property type="component" value="Unassembled WGS sequence"/>
</dbReference>
<evidence type="ECO:0000256" key="2">
    <source>
        <dbReference type="ARBA" id="ARBA00023125"/>
    </source>
</evidence>
<keyword evidence="1" id="KW-0805">Transcription regulation</keyword>
<evidence type="ECO:0000256" key="4">
    <source>
        <dbReference type="PROSITE-ProRule" id="PRU00335"/>
    </source>
</evidence>
<proteinExistence type="predicted"/>
<comment type="caution">
    <text evidence="7">The sequence shown here is derived from an EMBL/GenBank/DDBJ whole genome shotgun (WGS) entry which is preliminary data.</text>
</comment>
<dbReference type="EMBL" id="WHPC01000037">
    <property type="protein sequence ID" value="MPV37471.1"/>
    <property type="molecule type" value="Genomic_DNA"/>
</dbReference>
<dbReference type="Pfam" id="PF00440">
    <property type="entry name" value="TetR_N"/>
    <property type="match status" value="1"/>
</dbReference>
<evidence type="ECO:0000256" key="5">
    <source>
        <dbReference type="SAM" id="MobiDB-lite"/>
    </source>
</evidence>
<reference evidence="7 8" key="1">
    <citation type="submission" date="2019-10" db="EMBL/GenBank/DDBJ databases">
        <title>Georgenia wutianyii sp. nov. and Georgenia yuyongxinii sp. nov. isolated from plateau pika (Ochotona curzoniae) in the Qinghai-Tibet plateau of China.</title>
        <authorList>
            <person name="Tian Z."/>
        </authorList>
    </citation>
    <scope>NUCLEOTIDE SEQUENCE [LARGE SCALE GENOMIC DNA]</scope>
    <source>
        <strain evidence="7 8">JCM 19765</strain>
    </source>
</reference>
<gene>
    <name evidence="7" type="ORF">GB881_10535</name>
</gene>
<dbReference type="InterPro" id="IPR004111">
    <property type="entry name" value="Repressor_TetR_C"/>
</dbReference>
<keyword evidence="3" id="KW-0804">Transcription</keyword>
<dbReference type="PRINTS" id="PR00455">
    <property type="entry name" value="HTHTETR"/>
</dbReference>
<accession>A0A6N7EJ67</accession>
<dbReference type="GO" id="GO:0000976">
    <property type="term" value="F:transcription cis-regulatory region binding"/>
    <property type="evidence" value="ECO:0007669"/>
    <property type="project" value="TreeGrafter"/>
</dbReference>
<evidence type="ECO:0000259" key="6">
    <source>
        <dbReference type="PROSITE" id="PS50977"/>
    </source>
</evidence>
<evidence type="ECO:0000256" key="1">
    <source>
        <dbReference type="ARBA" id="ARBA00023015"/>
    </source>
</evidence>
<dbReference type="Gene3D" id="1.10.357.10">
    <property type="entry name" value="Tetracycline Repressor, domain 2"/>
    <property type="match status" value="1"/>
</dbReference>
<feature type="compositionally biased region" description="Low complexity" evidence="5">
    <location>
        <begin position="15"/>
        <end position="25"/>
    </location>
</feature>
<dbReference type="InterPro" id="IPR009057">
    <property type="entry name" value="Homeodomain-like_sf"/>
</dbReference>
<dbReference type="GO" id="GO:0045892">
    <property type="term" value="P:negative regulation of DNA-templated transcription"/>
    <property type="evidence" value="ECO:0007669"/>
    <property type="project" value="InterPro"/>
</dbReference>
<evidence type="ECO:0000313" key="8">
    <source>
        <dbReference type="Proteomes" id="UP000437709"/>
    </source>
</evidence>
<dbReference type="SUPFAM" id="SSF46689">
    <property type="entry name" value="Homeodomain-like"/>
    <property type="match status" value="1"/>
</dbReference>
<feature type="compositionally biased region" description="Polar residues" evidence="5">
    <location>
        <begin position="35"/>
        <end position="52"/>
    </location>
</feature>
<keyword evidence="2 4" id="KW-0238">DNA-binding</keyword>
<dbReference type="Gene3D" id="1.10.10.60">
    <property type="entry name" value="Homeodomain-like"/>
    <property type="match status" value="1"/>
</dbReference>
<dbReference type="SUPFAM" id="SSF48498">
    <property type="entry name" value="Tetracyclin repressor-like, C-terminal domain"/>
    <property type="match status" value="1"/>
</dbReference>
<dbReference type="GO" id="GO:0003700">
    <property type="term" value="F:DNA-binding transcription factor activity"/>
    <property type="evidence" value="ECO:0007669"/>
    <property type="project" value="TreeGrafter"/>
</dbReference>